<reference evidence="3" key="1">
    <citation type="submission" date="2024-07" db="EMBL/GenBank/DDBJ databases">
        <title>Two chromosome-level genome assemblies of Korean endemic species Abeliophyllum distichum and Forsythia ovata (Oleaceae).</title>
        <authorList>
            <person name="Jang H."/>
        </authorList>
    </citation>
    <scope>NUCLEOTIDE SEQUENCE [LARGE SCALE GENOMIC DNA]</scope>
</reference>
<protein>
    <submittedName>
        <fullName evidence="2">UDP-glycosyltransferase 74E2</fullName>
    </submittedName>
</protein>
<sequence length="141" mass="16317">MILNQFQNLEKADWIIINTFHKLKEEVIDCMEKFLPVKAIGPTIPSMYLDKRHQDDKDYGLSVFKPITDVCMKWLNERASRSVVYVSFGSLVELGAQQMEELAHGLKTSNKYFLWMVRSSEEAKLPNKFLEETSKKGLIVS</sequence>
<dbReference type="Proteomes" id="UP001604277">
    <property type="component" value="Unassembled WGS sequence"/>
</dbReference>
<dbReference type="PANTHER" id="PTHR11926">
    <property type="entry name" value="GLUCOSYL/GLUCURONOSYL TRANSFERASES"/>
    <property type="match status" value="1"/>
</dbReference>
<dbReference type="Gene3D" id="3.40.50.2000">
    <property type="entry name" value="Glycogen Phosphorylase B"/>
    <property type="match status" value="2"/>
</dbReference>
<evidence type="ECO:0000313" key="2">
    <source>
        <dbReference type="EMBL" id="KAL2544583.1"/>
    </source>
</evidence>
<dbReference type="AlphaFoldDB" id="A0ABD1W6U2"/>
<dbReference type="PANTHER" id="PTHR11926:SF1553">
    <property type="entry name" value="GLYCOSYLTRANSFERASE"/>
    <property type="match status" value="1"/>
</dbReference>
<proteinExistence type="inferred from homology"/>
<comment type="caution">
    <text evidence="2">The sequence shown here is derived from an EMBL/GenBank/DDBJ whole genome shotgun (WGS) entry which is preliminary data.</text>
</comment>
<gene>
    <name evidence="2" type="ORF">Fot_13816</name>
</gene>
<keyword evidence="3" id="KW-1185">Reference proteome</keyword>
<name>A0ABD1W6U2_9LAMI</name>
<accession>A0ABD1W6U2</accession>
<organism evidence="2 3">
    <name type="scientific">Forsythia ovata</name>
    <dbReference type="NCBI Taxonomy" id="205694"/>
    <lineage>
        <taxon>Eukaryota</taxon>
        <taxon>Viridiplantae</taxon>
        <taxon>Streptophyta</taxon>
        <taxon>Embryophyta</taxon>
        <taxon>Tracheophyta</taxon>
        <taxon>Spermatophyta</taxon>
        <taxon>Magnoliopsida</taxon>
        <taxon>eudicotyledons</taxon>
        <taxon>Gunneridae</taxon>
        <taxon>Pentapetalae</taxon>
        <taxon>asterids</taxon>
        <taxon>lamiids</taxon>
        <taxon>Lamiales</taxon>
        <taxon>Oleaceae</taxon>
        <taxon>Forsythieae</taxon>
        <taxon>Forsythia</taxon>
    </lineage>
</organism>
<dbReference type="SUPFAM" id="SSF53756">
    <property type="entry name" value="UDP-Glycosyltransferase/glycogen phosphorylase"/>
    <property type="match status" value="1"/>
</dbReference>
<comment type="similarity">
    <text evidence="1">Belongs to the UDP-glycosyltransferase family.</text>
</comment>
<dbReference type="EMBL" id="JBFOLJ010000004">
    <property type="protein sequence ID" value="KAL2544583.1"/>
    <property type="molecule type" value="Genomic_DNA"/>
</dbReference>
<evidence type="ECO:0000313" key="3">
    <source>
        <dbReference type="Proteomes" id="UP001604277"/>
    </source>
</evidence>
<evidence type="ECO:0000256" key="1">
    <source>
        <dbReference type="ARBA" id="ARBA00009995"/>
    </source>
</evidence>